<proteinExistence type="inferred from homology"/>
<organism evidence="5 6">
    <name type="scientific">Huso huso</name>
    <name type="common">Beluga</name>
    <name type="synonym">Acipenser huso</name>
    <dbReference type="NCBI Taxonomy" id="61971"/>
    <lineage>
        <taxon>Eukaryota</taxon>
        <taxon>Metazoa</taxon>
        <taxon>Chordata</taxon>
        <taxon>Craniata</taxon>
        <taxon>Vertebrata</taxon>
        <taxon>Euteleostomi</taxon>
        <taxon>Actinopterygii</taxon>
        <taxon>Chondrostei</taxon>
        <taxon>Acipenseriformes</taxon>
        <taxon>Acipenseridae</taxon>
        <taxon>Huso</taxon>
    </lineage>
</organism>
<evidence type="ECO:0000313" key="5">
    <source>
        <dbReference type="EMBL" id="KAK6466140.1"/>
    </source>
</evidence>
<dbReference type="SUPFAM" id="SSF57593">
    <property type="entry name" value="Heparin-binding domain from vascular endothelial growth factor"/>
    <property type="match status" value="1"/>
</dbReference>
<comment type="similarity">
    <text evidence="3">Belongs to the PDGF/VEGF growth factor family.</text>
</comment>
<dbReference type="SUPFAM" id="SSF57501">
    <property type="entry name" value="Cystine-knot cytokines"/>
    <property type="match status" value="1"/>
</dbReference>
<dbReference type="Pfam" id="PF00341">
    <property type="entry name" value="PDGF"/>
    <property type="match status" value="1"/>
</dbReference>
<name>A0ABR0Y0G0_HUSHU</name>
<keyword evidence="6" id="KW-1185">Reference proteome</keyword>
<dbReference type="InterPro" id="IPR029034">
    <property type="entry name" value="Cystine-knot_cytokine"/>
</dbReference>
<dbReference type="PANTHER" id="PTHR12025">
    <property type="entry name" value="VASCULAR ENDOTHELIAL GROWTH FACTOR"/>
    <property type="match status" value="1"/>
</dbReference>
<reference evidence="5 6" key="1">
    <citation type="submission" date="2021-05" db="EMBL/GenBank/DDBJ databases">
        <authorList>
            <person name="Zahm M."/>
            <person name="Klopp C."/>
            <person name="Cabau C."/>
            <person name="Kuhl H."/>
            <person name="Suciu R."/>
            <person name="Ciorpac M."/>
            <person name="Holostenco D."/>
            <person name="Gessner J."/>
            <person name="Wuertz S."/>
            <person name="Hohne C."/>
            <person name="Stock M."/>
            <person name="Gislard M."/>
            <person name="Lluch J."/>
            <person name="Milhes M."/>
            <person name="Lampietro C."/>
            <person name="Lopez Roques C."/>
            <person name="Donnadieu C."/>
            <person name="Du K."/>
            <person name="Schartl M."/>
            <person name="Guiguen Y."/>
        </authorList>
    </citation>
    <scope>NUCLEOTIDE SEQUENCE [LARGE SCALE GENOMIC DNA]</scope>
    <source>
        <strain evidence="5">Hh-F2</strain>
        <tissue evidence="5">Blood</tissue>
    </source>
</reference>
<dbReference type="Gene3D" id="2.10.90.10">
    <property type="entry name" value="Cystine-knot cytokines"/>
    <property type="match status" value="1"/>
</dbReference>
<dbReference type="PROSITE" id="PS50278">
    <property type="entry name" value="PDGF_2"/>
    <property type="match status" value="1"/>
</dbReference>
<evidence type="ECO:0000313" key="6">
    <source>
        <dbReference type="Proteomes" id="UP001369086"/>
    </source>
</evidence>
<dbReference type="SMART" id="SM00141">
    <property type="entry name" value="PDGF"/>
    <property type="match status" value="1"/>
</dbReference>
<dbReference type="Gene3D" id="2.10.160.10">
    <property type="entry name" value="Vascular endothelial growth factor, heparin-binding domain"/>
    <property type="match status" value="1"/>
</dbReference>
<evidence type="ECO:0000259" key="4">
    <source>
        <dbReference type="PROSITE" id="PS50278"/>
    </source>
</evidence>
<accession>A0ABR0Y0G0</accession>
<dbReference type="PANTHER" id="PTHR12025:SF14">
    <property type="entry name" value="SNAKE VENOM VASCULAR ENDOTHELIAL GROWTH FACTOR TOXIN VR-1'-LIKE ISOFORM X1-RELATED"/>
    <property type="match status" value="1"/>
</dbReference>
<dbReference type="CDD" id="cd00135">
    <property type="entry name" value="PDGF"/>
    <property type="match status" value="1"/>
</dbReference>
<dbReference type="EMBL" id="JAHFZB010000181">
    <property type="protein sequence ID" value="KAK6466140.1"/>
    <property type="molecule type" value="Genomic_DNA"/>
</dbReference>
<evidence type="ECO:0000256" key="1">
    <source>
        <dbReference type="ARBA" id="ARBA00023030"/>
    </source>
</evidence>
<dbReference type="InterPro" id="IPR023581">
    <property type="entry name" value="PD_growth_factor_CS"/>
</dbReference>
<dbReference type="Proteomes" id="UP001369086">
    <property type="component" value="Unassembled WGS sequence"/>
</dbReference>
<sequence>MEIHLKVILGILQFILITRLPVSFAKLARWHTGDSHKSREVLAWLDVYNRSLCQPREVLVDVSSEFPQEVEHLFLPSCVPLRRCGGCCGDEAMECAPTGTHTLTVELMKTKYDSHEWVRMPFTEHSACECRFKKGVTPVLPQRQCSACAGQWKVLDPVSCECSCRLSPRHCRRKGKELNQRSCKCESLRKR</sequence>
<dbReference type="InterPro" id="IPR036841">
    <property type="entry name" value="VEGF_C_sf"/>
</dbReference>
<comment type="caution">
    <text evidence="5">The sequence shown here is derived from an EMBL/GenBank/DDBJ whole genome shotgun (WGS) entry which is preliminary data.</text>
</comment>
<protein>
    <submittedName>
        <fullName evidence="5">Vascular endothelial growth factor A-like</fullName>
    </submittedName>
</protein>
<keyword evidence="1 3" id="KW-0339">Growth factor</keyword>
<dbReference type="InterPro" id="IPR000072">
    <property type="entry name" value="PDGF/VEGF_dom"/>
</dbReference>
<feature type="domain" description="Platelet-derived growth factor (PDGF) family profile" evidence="4">
    <location>
        <begin position="40"/>
        <end position="135"/>
    </location>
</feature>
<evidence type="ECO:0000256" key="3">
    <source>
        <dbReference type="RuleBase" id="RU003818"/>
    </source>
</evidence>
<keyword evidence="2" id="KW-1015">Disulfide bond</keyword>
<dbReference type="InterPro" id="IPR050507">
    <property type="entry name" value="PDGF/VEGF_growth_factor"/>
</dbReference>
<evidence type="ECO:0000256" key="2">
    <source>
        <dbReference type="ARBA" id="ARBA00023157"/>
    </source>
</evidence>
<gene>
    <name evidence="5" type="ORF">HHUSO_G36733</name>
</gene>
<dbReference type="PROSITE" id="PS00249">
    <property type="entry name" value="PDGF_1"/>
    <property type="match status" value="1"/>
</dbReference>